<dbReference type="Proteomes" id="UP000271098">
    <property type="component" value="Unassembled WGS sequence"/>
</dbReference>
<accession>A0A3P6UNH7</accession>
<proteinExistence type="predicted"/>
<dbReference type="OrthoDB" id="5823159at2759"/>
<evidence type="ECO:0000313" key="2">
    <source>
        <dbReference type="EMBL" id="VDK80848.1"/>
    </source>
</evidence>
<feature type="transmembrane region" description="Helical" evidence="1">
    <location>
        <begin position="65"/>
        <end position="84"/>
    </location>
</feature>
<sequence length="179" mass="20515">MVYYFLRARVSVRAVQRLQEIDTEKREPILLRCSAVQHATRVIRIDTLQRTSKFYDILHEFHSPVNFFGLLFAIIVITFVKMLLSDELPSRKTPRKKFGPPTDWPSALIKAVGKIASYIVTQALYRLVPSAETDEGAVRYLFASASGRSTRIHLRCSPTYTIHWHVISPSKELQVEVLA</sequence>
<gene>
    <name evidence="2" type="ORF">GPUH_LOCUS10019</name>
</gene>
<reference evidence="2 3" key="1">
    <citation type="submission" date="2018-11" db="EMBL/GenBank/DDBJ databases">
        <authorList>
            <consortium name="Pathogen Informatics"/>
        </authorList>
    </citation>
    <scope>NUCLEOTIDE SEQUENCE [LARGE SCALE GENOMIC DNA]</scope>
</reference>
<protein>
    <submittedName>
        <fullName evidence="2">Uncharacterized protein</fullName>
    </submittedName>
</protein>
<dbReference type="AlphaFoldDB" id="A0A3P6UNH7"/>
<keyword evidence="1" id="KW-0472">Membrane</keyword>
<name>A0A3P6UNH7_9BILA</name>
<organism evidence="2 3">
    <name type="scientific">Gongylonema pulchrum</name>
    <dbReference type="NCBI Taxonomy" id="637853"/>
    <lineage>
        <taxon>Eukaryota</taxon>
        <taxon>Metazoa</taxon>
        <taxon>Ecdysozoa</taxon>
        <taxon>Nematoda</taxon>
        <taxon>Chromadorea</taxon>
        <taxon>Rhabditida</taxon>
        <taxon>Spirurina</taxon>
        <taxon>Spiruromorpha</taxon>
        <taxon>Spiruroidea</taxon>
        <taxon>Gongylonematidae</taxon>
        <taxon>Gongylonema</taxon>
    </lineage>
</organism>
<keyword evidence="1" id="KW-1133">Transmembrane helix</keyword>
<keyword evidence="1" id="KW-0812">Transmembrane</keyword>
<keyword evidence="3" id="KW-1185">Reference proteome</keyword>
<evidence type="ECO:0000313" key="3">
    <source>
        <dbReference type="Proteomes" id="UP000271098"/>
    </source>
</evidence>
<evidence type="ECO:0000256" key="1">
    <source>
        <dbReference type="SAM" id="Phobius"/>
    </source>
</evidence>
<dbReference type="EMBL" id="UYRT01035776">
    <property type="protein sequence ID" value="VDK80848.1"/>
    <property type="molecule type" value="Genomic_DNA"/>
</dbReference>